<dbReference type="Pfam" id="PF04313">
    <property type="entry name" value="HSDR_N"/>
    <property type="match status" value="1"/>
</dbReference>
<dbReference type="GO" id="GO:0009307">
    <property type="term" value="P:DNA restriction-modification system"/>
    <property type="evidence" value="ECO:0007669"/>
    <property type="project" value="UniProtKB-KW"/>
</dbReference>
<keyword evidence="1" id="KW-0175">Coiled coil</keyword>
<dbReference type="RefSeq" id="WP_146868970.1">
    <property type="nucleotide sequence ID" value="NZ_BKBC01000054.1"/>
</dbReference>
<dbReference type="PANTHER" id="PTHR47396">
    <property type="entry name" value="TYPE I RESTRICTION ENZYME ECOKI R PROTEIN"/>
    <property type="match status" value="1"/>
</dbReference>
<dbReference type="Pfam" id="PF00271">
    <property type="entry name" value="Helicase_C"/>
    <property type="match status" value="1"/>
</dbReference>
<feature type="domain" description="Helicase C-terminal" evidence="3">
    <location>
        <begin position="601"/>
        <end position="763"/>
    </location>
</feature>
<proteinExistence type="predicted"/>
<dbReference type="InterPro" id="IPR007409">
    <property type="entry name" value="Restrct_endonuc_type1_HsdR_N"/>
</dbReference>
<name>A0A512TQP9_CLOBU</name>
<dbReference type="InterPro" id="IPR050742">
    <property type="entry name" value="Helicase_Restrict-Modif_Enz"/>
</dbReference>
<feature type="coiled-coil region" evidence="1">
    <location>
        <begin position="154"/>
        <end position="188"/>
    </location>
</feature>
<dbReference type="PANTHER" id="PTHR47396:SF1">
    <property type="entry name" value="ATP-DEPENDENT HELICASE IRC3-RELATED"/>
    <property type="match status" value="1"/>
</dbReference>
<keyword evidence="4" id="KW-0378">Hydrolase</keyword>
<organism evidence="4 5">
    <name type="scientific">Clostridium butyricum</name>
    <dbReference type="NCBI Taxonomy" id="1492"/>
    <lineage>
        <taxon>Bacteria</taxon>
        <taxon>Bacillati</taxon>
        <taxon>Bacillota</taxon>
        <taxon>Clostridia</taxon>
        <taxon>Eubacteriales</taxon>
        <taxon>Clostridiaceae</taxon>
        <taxon>Clostridium</taxon>
    </lineage>
</organism>
<evidence type="ECO:0000259" key="2">
    <source>
        <dbReference type="PROSITE" id="PS51192"/>
    </source>
</evidence>
<dbReference type="GO" id="GO:0005829">
    <property type="term" value="C:cytosol"/>
    <property type="evidence" value="ECO:0007669"/>
    <property type="project" value="TreeGrafter"/>
</dbReference>
<dbReference type="EMBL" id="BKBC01000054">
    <property type="protein sequence ID" value="GEQ22614.1"/>
    <property type="molecule type" value="Genomic_DNA"/>
</dbReference>
<dbReference type="Gene3D" id="3.40.50.300">
    <property type="entry name" value="P-loop containing nucleotide triphosphate hydrolases"/>
    <property type="match status" value="2"/>
</dbReference>
<dbReference type="InterPro" id="IPR001650">
    <property type="entry name" value="Helicase_C-like"/>
</dbReference>
<dbReference type="PROSITE" id="PS51194">
    <property type="entry name" value="HELICASE_CTER"/>
    <property type="match status" value="1"/>
</dbReference>
<dbReference type="Pfam" id="PF08463">
    <property type="entry name" value="EcoEI_R_C"/>
    <property type="match status" value="1"/>
</dbReference>
<dbReference type="GO" id="GO:0003677">
    <property type="term" value="F:DNA binding"/>
    <property type="evidence" value="ECO:0007669"/>
    <property type="project" value="UniProtKB-KW"/>
</dbReference>
<dbReference type="GO" id="GO:0004386">
    <property type="term" value="F:helicase activity"/>
    <property type="evidence" value="ECO:0007669"/>
    <property type="project" value="UniProtKB-KW"/>
</dbReference>
<dbReference type="CDD" id="cd18032">
    <property type="entry name" value="DEXHc_RE_I_III_res"/>
    <property type="match status" value="1"/>
</dbReference>
<dbReference type="SMART" id="SM00487">
    <property type="entry name" value="DEXDc"/>
    <property type="match status" value="1"/>
</dbReference>
<keyword evidence="4" id="KW-0067">ATP-binding</keyword>
<dbReference type="InterPro" id="IPR013670">
    <property type="entry name" value="EcoEI_R_C_dom"/>
</dbReference>
<dbReference type="InterPro" id="IPR027417">
    <property type="entry name" value="P-loop_NTPase"/>
</dbReference>
<evidence type="ECO:0000259" key="3">
    <source>
        <dbReference type="PROSITE" id="PS51194"/>
    </source>
</evidence>
<dbReference type="InterPro" id="IPR006935">
    <property type="entry name" value="Helicase/UvrB_N"/>
</dbReference>
<keyword evidence="4" id="KW-0547">Nucleotide-binding</keyword>
<comment type="caution">
    <text evidence="4">The sequence shown here is derived from an EMBL/GenBank/DDBJ whole genome shotgun (WGS) entry which is preliminary data.</text>
</comment>
<dbReference type="GO" id="GO:0009035">
    <property type="term" value="F:type I site-specific deoxyribonuclease activity"/>
    <property type="evidence" value="ECO:0007669"/>
    <property type="project" value="UniProtKB-EC"/>
</dbReference>
<dbReference type="SUPFAM" id="SSF52540">
    <property type="entry name" value="P-loop containing nucleoside triphosphate hydrolases"/>
    <property type="match status" value="2"/>
</dbReference>
<dbReference type="InterPro" id="IPR014001">
    <property type="entry name" value="Helicase_ATP-bd"/>
</dbReference>
<evidence type="ECO:0000313" key="4">
    <source>
        <dbReference type="EMBL" id="GEQ22614.1"/>
    </source>
</evidence>
<feature type="domain" description="Helicase ATP-binding" evidence="2">
    <location>
        <begin position="359"/>
        <end position="520"/>
    </location>
</feature>
<dbReference type="Proteomes" id="UP000321089">
    <property type="component" value="Unassembled WGS sequence"/>
</dbReference>
<evidence type="ECO:0000256" key="1">
    <source>
        <dbReference type="SAM" id="Coils"/>
    </source>
</evidence>
<dbReference type="PROSITE" id="PS51192">
    <property type="entry name" value="HELICASE_ATP_BIND_1"/>
    <property type="match status" value="1"/>
</dbReference>
<sequence>MCTNFEFLKLKKEFISFSSACIEAEKSIIVSPATTAILSRRALELAVKWVYAHDGELNMPYQDQISSLIHNNSFVELIDSGMLPMLKFVIKLGNVAVHTNSNINREEAVLSLHNLYQFINWIDYCYGEEYNEKSFDEKALLKANEESRTRPEELQDLYERLSCKDRKLEEVIKENEELRKEVTAKRKENIENYDFKIDEISEFNTRKIYIDVELKLAGWDFKKDVSEEVELFGMPNSSEKGYADYVLYGDNGKPLAVVEAKRVSVDPKIGGNQAKLYADCLEKQYNVRPIIFYTNGFETYIWDDFNDYSERKVYGFFKKDELQLMIDRRSRKNSLKNISINDEISNRYYQKEAITSLCEDLENRKRKFLFVMGTGTGKTRTAISVVDVLSKNNWIKNVLFLADRTALVKQAKKNFSKLLPDLSLCNLLDSKDNPEESRMIFSTYPTMMNAIDDTKSKDCKRLFTCGHFDLIIVDESHRSIYKKYKAIFDYFDALLLGLTATPKDEIDKNTYTIFDMENGVPTYAYELEKAVEDGYLVDYKTLEIKSKIMEDGIKYDELSQEDKEEFEEKFDDDENIDEEISNTAVNQWLFNANTIDLVLNKLMDKGLRIEGNEKLGKTIIFAKNHRHAESIKERFDKLFPEFGTNFAKVIDNRVKYVDTLIDDFSDKDKYPQIAISVDMLDTGIDIPEVLNLVFFKKIRSKTKFWQMIGRGTRLCPDLMGIGQDKEGFLIFDFCNNFEFFRTNPKGFEGNLGQTLSEKIYNLKVDLLKELQDLRYDEDEYVNYRKELLENCLESINILNEDNFRVRMNLKYVHKYKDIDEWNSLGAVSTKEIKEYISPLITSLKDDELAKRFDLVMYTIELAKLQGNNATRPIKSVIETAESLSKQGRVPQIQEQKYIIDKVRTEEFWEDVHIFELDEVRQVLRDLLKYLERENQKIYYTHFDDMIVAEESHEAIYNANDLKNYRKKVEYYLKEHEDELAIFKLKNNKQLTEHDLKTLETIMWQELGTQDDYKREFGEMPINKLVRKIVGLDRTVANEMFSEFLNSQHLNSKQIHFVKLIVDYVVTNGFIDDNRVLMEDPFRTVGSIAILFKDNMNDAKSIMSKVTEIKNNAEIIVS</sequence>
<reference evidence="4 5" key="1">
    <citation type="submission" date="2019-07" db="EMBL/GenBank/DDBJ databases">
        <title>Whole genome shotgun sequence of Clostridium butyricum NBRC 3858.</title>
        <authorList>
            <person name="Hosoyama A."/>
            <person name="Uohara A."/>
            <person name="Ohji S."/>
            <person name="Ichikawa N."/>
        </authorList>
    </citation>
    <scope>NUCLEOTIDE SEQUENCE [LARGE SCALE GENOMIC DNA]</scope>
    <source>
        <strain evidence="4 5">NBRC 3858</strain>
    </source>
</reference>
<dbReference type="Pfam" id="PF13643">
    <property type="entry name" value="DUF4145"/>
    <property type="match status" value="1"/>
</dbReference>
<dbReference type="AlphaFoldDB" id="A0A512TQP9"/>
<dbReference type="Pfam" id="PF04851">
    <property type="entry name" value="ResIII"/>
    <property type="match status" value="1"/>
</dbReference>
<keyword evidence="4" id="KW-0347">Helicase</keyword>
<dbReference type="CDD" id="cd18799">
    <property type="entry name" value="SF2_C_EcoAI-like"/>
    <property type="match status" value="1"/>
</dbReference>
<evidence type="ECO:0000313" key="5">
    <source>
        <dbReference type="Proteomes" id="UP000321089"/>
    </source>
</evidence>
<accession>A0A512TQP9</accession>
<gene>
    <name evidence="4" type="primary">hsdR</name>
    <name evidence="4" type="ORF">CBU02nite_31200</name>
</gene>
<protein>
    <submittedName>
        <fullName evidence="4">DEAD/DEAH box helicase</fullName>
    </submittedName>
</protein>
<dbReference type="InterPro" id="IPR025285">
    <property type="entry name" value="DUF4145"/>
</dbReference>
<dbReference type="GO" id="GO:0005524">
    <property type="term" value="F:ATP binding"/>
    <property type="evidence" value="ECO:0007669"/>
    <property type="project" value="UniProtKB-KW"/>
</dbReference>
<dbReference type="Gene3D" id="3.90.1570.30">
    <property type="match status" value="1"/>
</dbReference>